<dbReference type="AlphaFoldDB" id="A0A445N2D6"/>
<dbReference type="InterPro" id="IPR007709">
    <property type="entry name" value="N-FG_amidohydro"/>
</dbReference>
<evidence type="ECO:0000313" key="1">
    <source>
        <dbReference type="EMBL" id="SPD75867.1"/>
    </source>
</evidence>
<organism evidence="1">
    <name type="scientific">uncultured Desulfobacterium sp</name>
    <dbReference type="NCBI Taxonomy" id="201089"/>
    <lineage>
        <taxon>Bacteria</taxon>
        <taxon>Pseudomonadati</taxon>
        <taxon>Thermodesulfobacteriota</taxon>
        <taxon>Desulfobacteria</taxon>
        <taxon>Desulfobacterales</taxon>
        <taxon>Desulfobacteriaceae</taxon>
        <taxon>Desulfobacterium</taxon>
        <taxon>environmental samples</taxon>
    </lineage>
</organism>
<gene>
    <name evidence="1" type="ORF">PITCH_A770005</name>
</gene>
<accession>A0A445N2D6</accession>
<dbReference type="EMBL" id="OJIN01000222">
    <property type="protein sequence ID" value="SPD75867.1"/>
    <property type="molecule type" value="Genomic_DNA"/>
</dbReference>
<dbReference type="Gene3D" id="3.40.630.40">
    <property type="entry name" value="Zn-dependent exopeptidases"/>
    <property type="match status" value="1"/>
</dbReference>
<name>A0A445N2D6_9BACT</name>
<dbReference type="SUPFAM" id="SSF53187">
    <property type="entry name" value="Zn-dependent exopeptidases"/>
    <property type="match status" value="1"/>
</dbReference>
<protein>
    <submittedName>
        <fullName evidence="1">Uncharacterized protein</fullName>
    </submittedName>
</protein>
<proteinExistence type="predicted"/>
<sequence>MPRVELAMILHIPHSSNVIPMNLRDQIVLSNDDLAAELILMTDAFTDELFDFPEATTQRFPISRLLVDVERFPDDATEPMSEVGMGMIYTLTSSDFLDSGLRRNDGFMVFSQRSNITEQKQSMHWLS</sequence>
<reference evidence="1" key="1">
    <citation type="submission" date="2018-01" db="EMBL/GenBank/DDBJ databases">
        <authorList>
            <person name="Regsiter A."/>
            <person name="William W."/>
        </authorList>
    </citation>
    <scope>NUCLEOTIDE SEQUENCE</scope>
    <source>
        <strain evidence="1">TRIP AH-1</strain>
    </source>
</reference>
<dbReference type="Pfam" id="PF05013">
    <property type="entry name" value="FGase"/>
    <property type="match status" value="1"/>
</dbReference>